<dbReference type="PANTHER" id="PTHR36302">
    <property type="entry name" value="BLR7088 PROTEIN"/>
    <property type="match status" value="1"/>
</dbReference>
<dbReference type="InterPro" id="IPR007410">
    <property type="entry name" value="LpqE-like"/>
</dbReference>
<reference evidence="3 4" key="1">
    <citation type="submission" date="2020-10" db="EMBL/GenBank/DDBJ databases">
        <title>Sequencing the genomes of 1000 actinobacteria strains.</title>
        <authorList>
            <person name="Klenk H.-P."/>
        </authorList>
    </citation>
    <scope>NUCLEOTIDE SEQUENCE [LARGE SCALE GENOMIC DNA]</scope>
    <source>
        <strain evidence="3 4">DSM 45157</strain>
    </source>
</reference>
<evidence type="ECO:0000256" key="2">
    <source>
        <dbReference type="SAM" id="SignalP"/>
    </source>
</evidence>
<dbReference type="Pfam" id="PF04314">
    <property type="entry name" value="PCuAC"/>
    <property type="match status" value="1"/>
</dbReference>
<accession>A0ABR9HCM5</accession>
<feature type="region of interest" description="Disordered" evidence="1">
    <location>
        <begin position="27"/>
        <end position="53"/>
    </location>
</feature>
<comment type="caution">
    <text evidence="3">The sequence shown here is derived from an EMBL/GenBank/DDBJ whole genome shotgun (WGS) entry which is preliminary data.</text>
</comment>
<dbReference type="InterPro" id="IPR036182">
    <property type="entry name" value="PCuAC_sf"/>
</dbReference>
<name>A0ABR9HCM5_9ACTN</name>
<evidence type="ECO:0000256" key="1">
    <source>
        <dbReference type="SAM" id="MobiDB-lite"/>
    </source>
</evidence>
<feature type="signal peptide" evidence="2">
    <location>
        <begin position="1"/>
        <end position="21"/>
    </location>
</feature>
<protein>
    <submittedName>
        <fullName evidence="3">Copper(I)-binding protein</fullName>
    </submittedName>
</protein>
<feature type="compositionally biased region" description="Acidic residues" evidence="1">
    <location>
        <begin position="188"/>
        <end position="201"/>
    </location>
</feature>
<dbReference type="RefSeq" id="WP_191268206.1">
    <property type="nucleotide sequence ID" value="NZ_BMXJ01000002.1"/>
</dbReference>
<proteinExistence type="predicted"/>
<dbReference type="Proteomes" id="UP000598217">
    <property type="component" value="Unassembled WGS sequence"/>
</dbReference>
<dbReference type="PANTHER" id="PTHR36302:SF1">
    <property type="entry name" value="COPPER CHAPERONE PCU(A)C"/>
    <property type="match status" value="1"/>
</dbReference>
<keyword evidence="2" id="KW-0732">Signal</keyword>
<dbReference type="InterPro" id="IPR058248">
    <property type="entry name" value="Lxx211020-like"/>
</dbReference>
<organism evidence="3 4">
    <name type="scientific">Nocardiopsis terrae</name>
    <dbReference type="NCBI Taxonomy" id="372655"/>
    <lineage>
        <taxon>Bacteria</taxon>
        <taxon>Bacillati</taxon>
        <taxon>Actinomycetota</taxon>
        <taxon>Actinomycetes</taxon>
        <taxon>Streptosporangiales</taxon>
        <taxon>Nocardiopsidaceae</taxon>
        <taxon>Nocardiopsis</taxon>
    </lineage>
</organism>
<dbReference type="SUPFAM" id="SSF110087">
    <property type="entry name" value="DR1885-like metal-binding protein"/>
    <property type="match status" value="1"/>
</dbReference>
<feature type="region of interest" description="Disordered" evidence="1">
    <location>
        <begin position="163"/>
        <end position="201"/>
    </location>
</feature>
<evidence type="ECO:0000313" key="3">
    <source>
        <dbReference type="EMBL" id="MBE1456777.1"/>
    </source>
</evidence>
<dbReference type="EMBL" id="JADBDY010000001">
    <property type="protein sequence ID" value="MBE1456777.1"/>
    <property type="molecule type" value="Genomic_DNA"/>
</dbReference>
<evidence type="ECO:0000313" key="4">
    <source>
        <dbReference type="Proteomes" id="UP000598217"/>
    </source>
</evidence>
<keyword evidence="4" id="KW-1185">Reference proteome</keyword>
<dbReference type="Gene3D" id="2.60.40.1890">
    <property type="entry name" value="PCu(A)C copper chaperone"/>
    <property type="match status" value="1"/>
</dbReference>
<sequence length="201" mass="20148">MTHVRTLSLAPLSLTLLLALAACGGTDTAEAPDTAGADGSSAEGGGTGTAADGFSVTDPWIKAATEDDGMTAAFGEIANGTDTDVTVVAAAHEGAETAELHEVVGGGTEGTMREKEDGFLVPAGGTLPLTPGGDHIMLMGLTGDLEPGSETALTLEFADGSTAEFTAPVKEHAGANEEYEGGDGHEDGDQEHEGDDEHGDH</sequence>
<feature type="chain" id="PRO_5046501411" evidence="2">
    <location>
        <begin position="22"/>
        <end position="201"/>
    </location>
</feature>
<dbReference type="PROSITE" id="PS51257">
    <property type="entry name" value="PROKAR_LIPOPROTEIN"/>
    <property type="match status" value="1"/>
</dbReference>
<gene>
    <name evidence="3" type="ORF">H4W79_000991</name>
</gene>